<evidence type="ECO:0000259" key="10">
    <source>
        <dbReference type="Pfam" id="PF02014"/>
    </source>
</evidence>
<comment type="similarity">
    <text evidence="2">Belongs to the insect defense protein family.</text>
</comment>
<keyword evidence="7" id="KW-0391">Immunity</keyword>
<feature type="chain" id="PRO_5035591912" description="Reelin domain-containing protein" evidence="9">
    <location>
        <begin position="18"/>
        <end position="111"/>
    </location>
</feature>
<accession>A0A7R9LD87</accession>
<evidence type="ECO:0000256" key="5">
    <source>
        <dbReference type="ARBA" id="ARBA00022588"/>
    </source>
</evidence>
<evidence type="ECO:0000256" key="2">
    <source>
        <dbReference type="ARBA" id="ARBA00008501"/>
    </source>
</evidence>
<gene>
    <name evidence="11" type="ORF">OSB1V03_LOCUS17809</name>
</gene>
<reference evidence="11" key="1">
    <citation type="submission" date="2020-11" db="EMBL/GenBank/DDBJ databases">
        <authorList>
            <person name="Tran Van P."/>
        </authorList>
    </citation>
    <scope>NUCLEOTIDE SEQUENCE</scope>
</reference>
<evidence type="ECO:0000256" key="4">
    <source>
        <dbReference type="ARBA" id="ARBA00022529"/>
    </source>
</evidence>
<feature type="domain" description="Reelin" evidence="10">
    <location>
        <begin position="25"/>
        <end position="106"/>
    </location>
</feature>
<dbReference type="PANTHER" id="PTHR45828:SF9">
    <property type="entry name" value="CELL WALL INTEGRITY AND STRESS RESPONSE COMPONENT 4-LIKE-RELATED"/>
    <property type="match status" value="1"/>
</dbReference>
<dbReference type="PANTHER" id="PTHR45828">
    <property type="entry name" value="CYTOCHROME B561/FERRIC REDUCTASE TRANSMEMBRANE"/>
    <property type="match status" value="1"/>
</dbReference>
<evidence type="ECO:0000256" key="7">
    <source>
        <dbReference type="ARBA" id="ARBA00022859"/>
    </source>
</evidence>
<keyword evidence="4" id="KW-0929">Antimicrobial</keyword>
<dbReference type="InterPro" id="IPR002861">
    <property type="entry name" value="Reeler_dom"/>
</dbReference>
<proteinExistence type="inferred from homology"/>
<evidence type="ECO:0000313" key="11">
    <source>
        <dbReference type="EMBL" id="CAD7639468.1"/>
    </source>
</evidence>
<dbReference type="GO" id="GO:0042742">
    <property type="term" value="P:defense response to bacterium"/>
    <property type="evidence" value="ECO:0007669"/>
    <property type="project" value="UniProtKB-KW"/>
</dbReference>
<dbReference type="GO" id="GO:0016020">
    <property type="term" value="C:membrane"/>
    <property type="evidence" value="ECO:0007669"/>
    <property type="project" value="TreeGrafter"/>
</dbReference>
<organism evidence="11">
    <name type="scientific">Medioppia subpectinata</name>
    <dbReference type="NCBI Taxonomy" id="1979941"/>
    <lineage>
        <taxon>Eukaryota</taxon>
        <taxon>Metazoa</taxon>
        <taxon>Ecdysozoa</taxon>
        <taxon>Arthropoda</taxon>
        <taxon>Chelicerata</taxon>
        <taxon>Arachnida</taxon>
        <taxon>Acari</taxon>
        <taxon>Acariformes</taxon>
        <taxon>Sarcoptiformes</taxon>
        <taxon>Oribatida</taxon>
        <taxon>Brachypylina</taxon>
        <taxon>Oppioidea</taxon>
        <taxon>Oppiidae</taxon>
        <taxon>Medioppia</taxon>
    </lineage>
</organism>
<dbReference type="GO" id="GO:0005576">
    <property type="term" value="C:extracellular region"/>
    <property type="evidence" value="ECO:0007669"/>
    <property type="project" value="UniProtKB-SubCell"/>
</dbReference>
<keyword evidence="12" id="KW-1185">Reference proteome</keyword>
<dbReference type="EMBL" id="CAJPIZ010022110">
    <property type="protein sequence ID" value="CAG2117856.1"/>
    <property type="molecule type" value="Genomic_DNA"/>
</dbReference>
<dbReference type="AlphaFoldDB" id="A0A7R9LD87"/>
<dbReference type="EMBL" id="OC876685">
    <property type="protein sequence ID" value="CAD7639468.1"/>
    <property type="molecule type" value="Genomic_DNA"/>
</dbReference>
<comment type="subcellular location">
    <subcellularLocation>
        <location evidence="1">Secreted</location>
    </subcellularLocation>
</comment>
<keyword evidence="5" id="KW-0399">Innate immunity</keyword>
<keyword evidence="8" id="KW-0044">Antibiotic</keyword>
<evidence type="ECO:0000313" key="12">
    <source>
        <dbReference type="Proteomes" id="UP000759131"/>
    </source>
</evidence>
<dbReference type="Proteomes" id="UP000759131">
    <property type="component" value="Unassembled WGS sequence"/>
</dbReference>
<name>A0A7R9LD87_9ACAR</name>
<evidence type="ECO:0000256" key="8">
    <source>
        <dbReference type="ARBA" id="ARBA00023022"/>
    </source>
</evidence>
<keyword evidence="3" id="KW-0964">Secreted</keyword>
<dbReference type="Gene3D" id="2.60.40.4060">
    <property type="entry name" value="Reeler domain"/>
    <property type="match status" value="1"/>
</dbReference>
<feature type="signal peptide" evidence="9">
    <location>
        <begin position="1"/>
        <end position="17"/>
    </location>
</feature>
<dbReference type="OrthoDB" id="6418377at2759"/>
<evidence type="ECO:0000256" key="3">
    <source>
        <dbReference type="ARBA" id="ARBA00022525"/>
    </source>
</evidence>
<keyword evidence="6 9" id="KW-0732">Signal</keyword>
<dbReference type="Pfam" id="PF02014">
    <property type="entry name" value="Reeler"/>
    <property type="match status" value="1"/>
</dbReference>
<evidence type="ECO:0000256" key="9">
    <source>
        <dbReference type="SAM" id="SignalP"/>
    </source>
</evidence>
<evidence type="ECO:0000256" key="6">
    <source>
        <dbReference type="ARBA" id="ARBA00022729"/>
    </source>
</evidence>
<evidence type="ECO:0000256" key="1">
    <source>
        <dbReference type="ARBA" id="ARBA00004613"/>
    </source>
</evidence>
<sequence length="111" mass="11557">MKLLPLIVLCCIAVCNCYPEGAPSCKIDSPNHEKTKATKGKAPFTIVATAAKALANGDKTVTVTITGTRSKSFKGFHVTARVPNSSTTVGKFTATANTKVLTCNPTSVSVI</sequence>
<dbReference type="InterPro" id="IPR051237">
    <property type="entry name" value="Ferric-chelate_Red/DefProt"/>
</dbReference>
<feature type="non-terminal residue" evidence="11">
    <location>
        <position position="111"/>
    </location>
</feature>
<dbReference type="GO" id="GO:0045087">
    <property type="term" value="P:innate immune response"/>
    <property type="evidence" value="ECO:0007669"/>
    <property type="project" value="UniProtKB-KW"/>
</dbReference>
<protein>
    <recommendedName>
        <fullName evidence="10">Reelin domain-containing protein</fullName>
    </recommendedName>
</protein>
<dbReference type="InterPro" id="IPR042307">
    <property type="entry name" value="Reeler_sf"/>
</dbReference>